<dbReference type="KEGG" id="daf:Desaf_0060"/>
<evidence type="ECO:0000313" key="1">
    <source>
        <dbReference type="EMBL" id="EGJ48423.1"/>
    </source>
</evidence>
<protein>
    <recommendedName>
        <fullName evidence="3">Cupin 2 conserved barrel domain protein</fullName>
    </recommendedName>
</protein>
<proteinExistence type="predicted"/>
<dbReference type="Proteomes" id="UP000007844">
    <property type="component" value="Chromosome"/>
</dbReference>
<dbReference type="SUPFAM" id="SSF51182">
    <property type="entry name" value="RmlC-like cupins"/>
    <property type="match status" value="1"/>
</dbReference>
<reference evidence="1 2" key="1">
    <citation type="journal article" date="2011" name="J. Bacteriol.">
        <title>Genome sequence of the mercury-methylating and pleomorphic Desulfovibrio africanus Strain Walvis Bay.</title>
        <authorList>
            <person name="Brown S.D."/>
            <person name="Wall J.D."/>
            <person name="Kucken A.M."/>
            <person name="Gilmour C.C."/>
            <person name="Podar M."/>
            <person name="Brandt C.C."/>
            <person name="Teshima H."/>
            <person name="Detter J.C."/>
            <person name="Han C.S."/>
            <person name="Land M.L."/>
            <person name="Lucas S."/>
            <person name="Han J."/>
            <person name="Pennacchio L."/>
            <person name="Nolan M."/>
            <person name="Pitluck S."/>
            <person name="Woyke T."/>
            <person name="Goodwin L."/>
            <person name="Palumbo A.V."/>
            <person name="Elias D.A."/>
        </authorList>
    </citation>
    <scope>NUCLEOTIDE SEQUENCE [LARGE SCALE GENOMIC DNA]</scope>
    <source>
        <strain evidence="1 2">Walvis Bay</strain>
    </source>
</reference>
<organism evidence="1 2">
    <name type="scientific">Desulfocurvibacter africanus subsp. africanus str. Walvis Bay</name>
    <dbReference type="NCBI Taxonomy" id="690850"/>
    <lineage>
        <taxon>Bacteria</taxon>
        <taxon>Pseudomonadati</taxon>
        <taxon>Thermodesulfobacteriota</taxon>
        <taxon>Desulfovibrionia</taxon>
        <taxon>Desulfovibrionales</taxon>
        <taxon>Desulfovibrionaceae</taxon>
        <taxon>Desulfocurvibacter</taxon>
    </lineage>
</organism>
<gene>
    <name evidence="1" type="ORF">Desaf_0060</name>
</gene>
<accession>F3YTP2</accession>
<evidence type="ECO:0008006" key="3">
    <source>
        <dbReference type="Google" id="ProtNLM"/>
    </source>
</evidence>
<name>F3YTP2_DESAF</name>
<dbReference type="HOGENOM" id="CLU_1966965_0_0_7"/>
<dbReference type="EMBL" id="CP003221">
    <property type="protein sequence ID" value="EGJ48423.1"/>
    <property type="molecule type" value="Genomic_DNA"/>
</dbReference>
<dbReference type="AlphaFoldDB" id="F3YTP2"/>
<dbReference type="InterPro" id="IPR011051">
    <property type="entry name" value="RmlC_Cupin_sf"/>
</dbReference>
<dbReference type="STRING" id="690850.Desaf_0060"/>
<dbReference type="RefSeq" id="WP_014258300.1">
    <property type="nucleotide sequence ID" value="NC_016629.1"/>
</dbReference>
<sequence length="127" mass="14039">MSIRKIERPEAGLYLWGLAEEGWSHLTESGLCSRLERIQPKSMEKMIIPGERRLFLFVLCGALRVAGEQSELRVEQGEALEVAPATVLHVRNPSARTVQYLLINAPLAAQQSLCLEPGCTDAIIRAA</sequence>
<keyword evidence="2" id="KW-1185">Reference proteome</keyword>
<evidence type="ECO:0000313" key="2">
    <source>
        <dbReference type="Proteomes" id="UP000007844"/>
    </source>
</evidence>